<sequence>MPPHLLADASVSSTSIQVASPTDSSAPAKVSSPCQYPPVTSTTPHTPLTSPPASSYPAILVGRPTVENKPKVPPPVPPRGTPKTKRGGIAGKGLHSHCFGHEKHASTPVVAVKASSVCSSESYSSFSSASNGAETVPRKNIIEKLKIELDSRKAKTTSSSYKRYAVSSKAKIFNDLFEARRKILGEHFDDNLNDTNVPPIHSELPAYPHFSLRKIDNRIFYEMEDYV</sequence>
<evidence type="ECO:0000256" key="1">
    <source>
        <dbReference type="SAM" id="MobiDB-lite"/>
    </source>
</evidence>
<organism evidence="2 3">
    <name type="scientific">Cryptolaemus montrouzieri</name>
    <dbReference type="NCBI Taxonomy" id="559131"/>
    <lineage>
        <taxon>Eukaryota</taxon>
        <taxon>Metazoa</taxon>
        <taxon>Ecdysozoa</taxon>
        <taxon>Arthropoda</taxon>
        <taxon>Hexapoda</taxon>
        <taxon>Insecta</taxon>
        <taxon>Pterygota</taxon>
        <taxon>Neoptera</taxon>
        <taxon>Endopterygota</taxon>
        <taxon>Coleoptera</taxon>
        <taxon>Polyphaga</taxon>
        <taxon>Cucujiformia</taxon>
        <taxon>Coccinelloidea</taxon>
        <taxon>Coccinellidae</taxon>
        <taxon>Scymninae</taxon>
        <taxon>Scymnini</taxon>
        <taxon>Cryptolaemus</taxon>
    </lineage>
</organism>
<protein>
    <submittedName>
        <fullName evidence="2">Uncharacterized protein</fullName>
    </submittedName>
</protein>
<feature type="region of interest" description="Disordered" evidence="1">
    <location>
        <begin position="1"/>
        <end position="87"/>
    </location>
</feature>
<dbReference type="AlphaFoldDB" id="A0ABD2PA68"/>
<feature type="compositionally biased region" description="Polar residues" evidence="1">
    <location>
        <begin position="10"/>
        <end position="25"/>
    </location>
</feature>
<feature type="compositionally biased region" description="Low complexity" evidence="1">
    <location>
        <begin position="37"/>
        <end position="55"/>
    </location>
</feature>
<comment type="caution">
    <text evidence="2">The sequence shown here is derived from an EMBL/GenBank/DDBJ whole genome shotgun (WGS) entry which is preliminary data.</text>
</comment>
<reference evidence="2 3" key="1">
    <citation type="journal article" date="2021" name="BMC Biol.">
        <title>Horizontally acquired antibacterial genes associated with adaptive radiation of ladybird beetles.</title>
        <authorList>
            <person name="Li H.S."/>
            <person name="Tang X.F."/>
            <person name="Huang Y.H."/>
            <person name="Xu Z.Y."/>
            <person name="Chen M.L."/>
            <person name="Du X.Y."/>
            <person name="Qiu B.Y."/>
            <person name="Chen P.T."/>
            <person name="Zhang W."/>
            <person name="Slipinski A."/>
            <person name="Escalona H.E."/>
            <person name="Waterhouse R.M."/>
            <person name="Zwick A."/>
            <person name="Pang H."/>
        </authorList>
    </citation>
    <scope>NUCLEOTIDE SEQUENCE [LARGE SCALE GENOMIC DNA]</scope>
    <source>
        <strain evidence="2">SYSU2018</strain>
    </source>
</reference>
<accession>A0ABD2PA68</accession>
<dbReference type="Proteomes" id="UP001516400">
    <property type="component" value="Unassembled WGS sequence"/>
</dbReference>
<keyword evidence="3" id="KW-1185">Reference proteome</keyword>
<feature type="compositionally biased region" description="Pro residues" evidence="1">
    <location>
        <begin position="71"/>
        <end position="80"/>
    </location>
</feature>
<gene>
    <name evidence="2" type="ORF">HHI36_002111</name>
</gene>
<dbReference type="EMBL" id="JABFTP020000185">
    <property type="protein sequence ID" value="KAL3287642.1"/>
    <property type="molecule type" value="Genomic_DNA"/>
</dbReference>
<evidence type="ECO:0000313" key="2">
    <source>
        <dbReference type="EMBL" id="KAL3287642.1"/>
    </source>
</evidence>
<name>A0ABD2PA68_9CUCU</name>
<proteinExistence type="predicted"/>
<evidence type="ECO:0000313" key="3">
    <source>
        <dbReference type="Proteomes" id="UP001516400"/>
    </source>
</evidence>